<accession>F0RPP5</accession>
<feature type="region of interest" description="Disordered" evidence="1">
    <location>
        <begin position="103"/>
        <end position="135"/>
    </location>
</feature>
<dbReference type="RefSeq" id="WP_013623083.1">
    <property type="nucleotide sequence ID" value="NC_015169.1"/>
</dbReference>
<protein>
    <recommendedName>
        <fullName evidence="5">Lipoprotein</fullName>
    </recommendedName>
</protein>
<evidence type="ECO:0000313" key="4">
    <source>
        <dbReference type="Proteomes" id="UP000007718"/>
    </source>
</evidence>
<keyword evidence="2" id="KW-0732">Signal</keyword>
<gene>
    <name evidence="3" type="ordered locus">Deipr_2224</name>
</gene>
<name>F0RPP5_DEIPM</name>
<keyword evidence="4" id="KW-1185">Reference proteome</keyword>
<dbReference type="Proteomes" id="UP000007718">
    <property type="component" value="Plasmid pDEIPR01"/>
</dbReference>
<evidence type="ECO:0000313" key="3">
    <source>
        <dbReference type="EMBL" id="ADY27351.1"/>
    </source>
</evidence>
<dbReference type="PROSITE" id="PS51257">
    <property type="entry name" value="PROKAR_LIPOPROTEIN"/>
    <property type="match status" value="1"/>
</dbReference>
<geneLocation type="plasmid" evidence="3 4">
    <name>pDEIPR01</name>
</geneLocation>
<evidence type="ECO:0000256" key="1">
    <source>
        <dbReference type="SAM" id="MobiDB-lite"/>
    </source>
</evidence>
<organism evidence="3 4">
    <name type="scientific">Deinococcus proteolyticus (strain ATCC 35074 / DSM 20540 / JCM 6276 / NBRC 101906 / NCIMB 13154 / VKM Ac-1939 / CCM 2703 / MRP)</name>
    <dbReference type="NCBI Taxonomy" id="693977"/>
    <lineage>
        <taxon>Bacteria</taxon>
        <taxon>Thermotogati</taxon>
        <taxon>Deinococcota</taxon>
        <taxon>Deinococci</taxon>
        <taxon>Deinococcales</taxon>
        <taxon>Deinococcaceae</taxon>
        <taxon>Deinococcus</taxon>
    </lineage>
</organism>
<sequence>MPRRSLFLLFLLPALLAGCFSPGDVAAQCEAAAREQLAALNPPAELRDFQQLQSGAHTERTSGKTVHLGLSTGTLSAEQAGKIGRWQYACRVHGAEVTLQLAPAAEAPARPPGSAPSDTTAPPTFDLGGEGETDL</sequence>
<evidence type="ECO:0008006" key="5">
    <source>
        <dbReference type="Google" id="ProtNLM"/>
    </source>
</evidence>
<dbReference type="HOGENOM" id="CLU_1882334_0_0_0"/>
<dbReference type="AlphaFoldDB" id="F0RPP5"/>
<feature type="signal peptide" evidence="2">
    <location>
        <begin position="1"/>
        <end position="26"/>
    </location>
</feature>
<proteinExistence type="predicted"/>
<keyword evidence="3" id="KW-0614">Plasmid</keyword>
<reference evidence="3 4" key="1">
    <citation type="submission" date="2011-02" db="EMBL/GenBank/DDBJ databases">
        <title>The complete sequence of plasmid1 of Deinococcus proteolyticus DSM 20540.</title>
        <authorList>
            <consortium name="US DOE Joint Genome Institute (JGI-PGF)"/>
            <person name="Lucas S."/>
            <person name="Copeland A."/>
            <person name="Lapidus A."/>
            <person name="Bruce D."/>
            <person name="Goodwin L."/>
            <person name="Pitluck S."/>
            <person name="Kyrpides N."/>
            <person name="Mavromatis K."/>
            <person name="Pagani I."/>
            <person name="Ivanova N."/>
            <person name="Ovchinnikova G."/>
            <person name="Zeytun A."/>
            <person name="Detter J.C."/>
            <person name="Han C."/>
            <person name="Land M."/>
            <person name="Hauser L."/>
            <person name="Markowitz V."/>
            <person name="Cheng J.-F."/>
            <person name="Hugenholtz P."/>
            <person name="Woyke T."/>
            <person name="Wu D."/>
            <person name="Pukall R."/>
            <person name="Steenblock K."/>
            <person name="Brambilla E."/>
            <person name="Klenk H.-P."/>
            <person name="Eisen J.A."/>
        </authorList>
    </citation>
    <scope>NUCLEOTIDE SEQUENCE [LARGE SCALE GENOMIC DNA]</scope>
    <source>
        <strain evidence="4">ATCC 35074 / DSM 20540 / JCM 6276 / NBRC 101906 / NCIMB 13154 / VKM Ac-1939 / CCM 2703 / MRP</strain>
        <plasmid evidence="4">Plasmid pDEIPR01</plasmid>
    </source>
</reference>
<feature type="chain" id="PRO_5003257787" description="Lipoprotein" evidence="2">
    <location>
        <begin position="27"/>
        <end position="135"/>
    </location>
</feature>
<dbReference type="KEGG" id="dpt:Deipr_2224"/>
<dbReference type="EMBL" id="CP002537">
    <property type="protein sequence ID" value="ADY27351.1"/>
    <property type="molecule type" value="Genomic_DNA"/>
</dbReference>
<evidence type="ECO:0000256" key="2">
    <source>
        <dbReference type="SAM" id="SignalP"/>
    </source>
</evidence>